<dbReference type="Proteomes" id="UP000664844">
    <property type="component" value="Unassembled WGS sequence"/>
</dbReference>
<protein>
    <submittedName>
        <fullName evidence="1">Uncharacterized protein</fullName>
    </submittedName>
</protein>
<accession>A0ABS3FSH2</accession>
<reference evidence="1 2" key="1">
    <citation type="submission" date="2021-03" db="EMBL/GenBank/DDBJ databases">
        <title>Metabolic Capacity of the Antarctic Cyanobacterium Phormidium pseudopriestleyi that Sustains Oxygenic Photosynthesis in the Presence of Hydrogen Sulfide.</title>
        <authorList>
            <person name="Lumian J.E."/>
            <person name="Jungblut A.D."/>
            <person name="Dillon M.L."/>
            <person name="Hawes I."/>
            <person name="Doran P.T."/>
            <person name="Mackey T.J."/>
            <person name="Dick G.J."/>
            <person name="Grettenberger C.L."/>
            <person name="Sumner D.Y."/>
        </authorList>
    </citation>
    <scope>NUCLEOTIDE SEQUENCE [LARGE SCALE GENOMIC DNA]</scope>
    <source>
        <strain evidence="1 2">FRX01</strain>
    </source>
</reference>
<keyword evidence="2" id="KW-1185">Reference proteome</keyword>
<evidence type="ECO:0000313" key="1">
    <source>
        <dbReference type="EMBL" id="MBO0350070.1"/>
    </source>
</evidence>
<dbReference type="RefSeq" id="WP_207088568.1">
    <property type="nucleotide sequence ID" value="NZ_JAFLQW010000355.1"/>
</dbReference>
<gene>
    <name evidence="1" type="ORF">J0895_13295</name>
</gene>
<name>A0ABS3FSH2_9CYAN</name>
<organism evidence="1 2">
    <name type="scientific">Phormidium pseudopriestleyi FRX01</name>
    <dbReference type="NCBI Taxonomy" id="1759528"/>
    <lineage>
        <taxon>Bacteria</taxon>
        <taxon>Bacillati</taxon>
        <taxon>Cyanobacteriota</taxon>
        <taxon>Cyanophyceae</taxon>
        <taxon>Oscillatoriophycideae</taxon>
        <taxon>Oscillatoriales</taxon>
        <taxon>Oscillatoriaceae</taxon>
        <taxon>Phormidium</taxon>
    </lineage>
</organism>
<proteinExistence type="predicted"/>
<evidence type="ECO:0000313" key="2">
    <source>
        <dbReference type="Proteomes" id="UP000664844"/>
    </source>
</evidence>
<comment type="caution">
    <text evidence="1">The sequence shown here is derived from an EMBL/GenBank/DDBJ whole genome shotgun (WGS) entry which is preliminary data.</text>
</comment>
<dbReference type="EMBL" id="JAFLQW010000355">
    <property type="protein sequence ID" value="MBO0350070.1"/>
    <property type="molecule type" value="Genomic_DNA"/>
</dbReference>
<sequence length="58" mass="6996">MVSWTCFAWFYCIRFEELEILCQFEKWYLGGLRLCHKKTDWAIANSSDFPGDRDLEEP</sequence>